<organism evidence="1 2">
    <name type="scientific">Rhizobium sophorae</name>
    <dbReference type="NCBI Taxonomy" id="1535242"/>
    <lineage>
        <taxon>Bacteria</taxon>
        <taxon>Pseudomonadati</taxon>
        <taxon>Pseudomonadota</taxon>
        <taxon>Alphaproteobacteria</taxon>
        <taxon>Hyphomicrobiales</taxon>
        <taxon>Rhizobiaceae</taxon>
        <taxon>Rhizobium/Agrobacterium group</taxon>
        <taxon>Rhizobium</taxon>
    </lineage>
</organism>
<dbReference type="AlphaFoldDB" id="A0A7Y3SCD4"/>
<gene>
    <name evidence="1" type="ORF">G9X64_32130</name>
</gene>
<evidence type="ECO:0000313" key="1">
    <source>
        <dbReference type="EMBL" id="NNU41046.1"/>
    </source>
</evidence>
<protein>
    <recommendedName>
        <fullName evidence="3">Lipoprotein</fullName>
    </recommendedName>
</protein>
<name>A0A7Y3SCD4_9HYPH</name>
<reference evidence="1 2" key="1">
    <citation type="submission" date="2020-02" db="EMBL/GenBank/DDBJ databases">
        <authorList>
            <person name="Sun Q."/>
        </authorList>
    </citation>
    <scope>NUCLEOTIDE SEQUENCE [LARGE SCALE GENOMIC DNA]</scope>
    <source>
        <strain evidence="1 2">CCBAU 03386</strain>
    </source>
</reference>
<sequence length="244" mass="25593">MDLLINRRGVLLAVPAGLLSSCGLGANTADVSRTVAFESLVRQIKHDIGTYIYRHQNDKSAVGSGKVCAGAVDFIVSKVAITVTAKVDQTTSGSGGLQVPVNLATLDGSVGVSRVLNDTITTKLSIFPLTAAADAEIEDESSKKQRIINPPPAPPEFRGTPIADALDKLRQDLIATSDTAPCFNFGQGEQNDNTVQWAFSVSDKIEGSGKFTLVLFSVGADGSRTKTFANTIDVTFIGTGEGFG</sequence>
<dbReference type="Proteomes" id="UP000519972">
    <property type="component" value="Unassembled WGS sequence"/>
</dbReference>
<evidence type="ECO:0008006" key="3">
    <source>
        <dbReference type="Google" id="ProtNLM"/>
    </source>
</evidence>
<dbReference type="RefSeq" id="WP_171378162.1">
    <property type="nucleotide sequence ID" value="NZ_JABFCN010000062.1"/>
</dbReference>
<accession>A0A7Y3SCD4</accession>
<evidence type="ECO:0000313" key="2">
    <source>
        <dbReference type="Proteomes" id="UP000519972"/>
    </source>
</evidence>
<dbReference type="PROSITE" id="PS51257">
    <property type="entry name" value="PROKAR_LIPOPROTEIN"/>
    <property type="match status" value="1"/>
</dbReference>
<proteinExistence type="predicted"/>
<dbReference type="EMBL" id="JABFCN010000062">
    <property type="protein sequence ID" value="NNU41046.1"/>
    <property type="molecule type" value="Genomic_DNA"/>
</dbReference>
<keyword evidence="2" id="KW-1185">Reference proteome</keyword>
<comment type="caution">
    <text evidence="1">The sequence shown here is derived from an EMBL/GenBank/DDBJ whole genome shotgun (WGS) entry which is preliminary data.</text>
</comment>